<protein>
    <submittedName>
        <fullName evidence="1">Putative secreted protein</fullName>
    </submittedName>
</protein>
<accession>A0A2M4D713</accession>
<organism evidence="1">
    <name type="scientific">Anopheles darlingi</name>
    <name type="common">Mosquito</name>
    <dbReference type="NCBI Taxonomy" id="43151"/>
    <lineage>
        <taxon>Eukaryota</taxon>
        <taxon>Metazoa</taxon>
        <taxon>Ecdysozoa</taxon>
        <taxon>Arthropoda</taxon>
        <taxon>Hexapoda</taxon>
        <taxon>Insecta</taxon>
        <taxon>Pterygota</taxon>
        <taxon>Neoptera</taxon>
        <taxon>Endopterygota</taxon>
        <taxon>Diptera</taxon>
        <taxon>Nematocera</taxon>
        <taxon>Culicoidea</taxon>
        <taxon>Culicidae</taxon>
        <taxon>Anophelinae</taxon>
        <taxon>Anopheles</taxon>
    </lineage>
</organism>
<reference evidence="1" key="1">
    <citation type="submission" date="2018-01" db="EMBL/GenBank/DDBJ databases">
        <title>An insight into the sialome of Amazonian anophelines.</title>
        <authorList>
            <person name="Ribeiro J.M."/>
            <person name="Scarpassa V."/>
            <person name="Calvo E."/>
        </authorList>
    </citation>
    <scope>NUCLEOTIDE SEQUENCE</scope>
</reference>
<dbReference type="AlphaFoldDB" id="A0A2M4D713"/>
<name>A0A2M4D713_ANODA</name>
<dbReference type="EMBL" id="GGFL01009175">
    <property type="protein sequence ID" value="MBW73353.1"/>
    <property type="molecule type" value="Transcribed_RNA"/>
</dbReference>
<sequence>MGGVMAFSGSLVAWCGVSNPWQLPNGTKLTFCRLNSWPSVSRTFARMVLSWCSRILRRPSISSSGQR</sequence>
<proteinExistence type="predicted"/>
<evidence type="ECO:0000313" key="1">
    <source>
        <dbReference type="EMBL" id="MBW73353.1"/>
    </source>
</evidence>